<dbReference type="Pfam" id="PF04940">
    <property type="entry name" value="BLUF"/>
    <property type="match status" value="1"/>
</dbReference>
<dbReference type="RefSeq" id="WP_163145718.1">
    <property type="nucleotide sequence ID" value="NZ_CP044455.1"/>
</dbReference>
<dbReference type="AlphaFoldDB" id="A0A6C0Y196"/>
<dbReference type="InterPro" id="IPR036046">
    <property type="entry name" value="Acylphosphatase-like_dom_sf"/>
</dbReference>
<dbReference type="Gene3D" id="3.30.70.100">
    <property type="match status" value="1"/>
</dbReference>
<dbReference type="InterPro" id="IPR007024">
    <property type="entry name" value="BLUF_domain"/>
</dbReference>
<name>A0A6C0Y196_9GAMM</name>
<reference evidence="2 3" key="1">
    <citation type="submission" date="2019-09" db="EMBL/GenBank/DDBJ databases">
        <title>Non-baumannii Acinetobacter spp. carrying blaNDM-1 isolated in China.</title>
        <authorList>
            <person name="Cui C."/>
            <person name="Chen C."/>
            <person name="Sun J."/>
            <person name="Liu Y."/>
        </authorList>
    </citation>
    <scope>NUCLEOTIDE SEQUENCE [LARGE SCALE GENOMIC DNA]</scope>
    <source>
        <strain evidence="2 3">B18</strain>
    </source>
</reference>
<dbReference type="EMBL" id="CP044455">
    <property type="protein sequence ID" value="QIC69974.1"/>
    <property type="molecule type" value="Genomic_DNA"/>
</dbReference>
<evidence type="ECO:0000313" key="2">
    <source>
        <dbReference type="EMBL" id="QIC69974.1"/>
    </source>
</evidence>
<dbReference type="SMART" id="SM01034">
    <property type="entry name" value="BLUF"/>
    <property type="match status" value="1"/>
</dbReference>
<sequence>MFQLCYASQSTSTAENLLQDLRNILIEARNANTQHQVSGVLCYAEGYFFQCLQGDEQAVQEIFAGIIGDPRHQNIQIFTENHVARQRFQEWAMKYVMRNSEINAYFQQLGHAQFLPHQLNATQVDGLLQVLYEALNHSVMDEVA</sequence>
<proteinExistence type="predicted"/>
<evidence type="ECO:0000313" key="3">
    <source>
        <dbReference type="Proteomes" id="UP000503440"/>
    </source>
</evidence>
<dbReference type="GO" id="GO:0009882">
    <property type="term" value="F:blue light photoreceptor activity"/>
    <property type="evidence" value="ECO:0007669"/>
    <property type="project" value="InterPro"/>
</dbReference>
<evidence type="ECO:0000259" key="1">
    <source>
        <dbReference type="PROSITE" id="PS50925"/>
    </source>
</evidence>
<dbReference type="Proteomes" id="UP000503440">
    <property type="component" value="Chromosome"/>
</dbReference>
<dbReference type="GO" id="GO:0071949">
    <property type="term" value="F:FAD binding"/>
    <property type="evidence" value="ECO:0007669"/>
    <property type="project" value="InterPro"/>
</dbReference>
<feature type="domain" description="BLUF" evidence="1">
    <location>
        <begin position="1"/>
        <end position="94"/>
    </location>
</feature>
<accession>A0A6C0Y196</accession>
<organism evidence="2 3">
    <name type="scientific">Acinetobacter indicus</name>
    <dbReference type="NCBI Taxonomy" id="756892"/>
    <lineage>
        <taxon>Bacteria</taxon>
        <taxon>Pseudomonadati</taxon>
        <taxon>Pseudomonadota</taxon>
        <taxon>Gammaproteobacteria</taxon>
        <taxon>Moraxellales</taxon>
        <taxon>Moraxellaceae</taxon>
        <taxon>Acinetobacter</taxon>
    </lineage>
</organism>
<gene>
    <name evidence="2" type="ORF">FSC09_05940</name>
</gene>
<dbReference type="PROSITE" id="PS50925">
    <property type="entry name" value="BLUF"/>
    <property type="match status" value="1"/>
</dbReference>
<dbReference type="SUPFAM" id="SSF54975">
    <property type="entry name" value="Acylphosphatase/BLUF domain-like"/>
    <property type="match status" value="1"/>
</dbReference>
<protein>
    <submittedName>
        <fullName evidence="2">BLUF domain-containing protein</fullName>
    </submittedName>
</protein>